<evidence type="ECO:0000256" key="3">
    <source>
        <dbReference type="RuleBase" id="RU003968"/>
    </source>
</evidence>
<dbReference type="SUPFAM" id="SSF51905">
    <property type="entry name" value="FAD/NAD(P)-binding domain"/>
    <property type="match status" value="1"/>
</dbReference>
<dbReference type="Gene3D" id="3.30.560.10">
    <property type="entry name" value="Glucose Oxidase, domain 3"/>
    <property type="match status" value="1"/>
</dbReference>
<gene>
    <name evidence="8" type="primary">LOC107217092</name>
</gene>
<feature type="transmembrane region" description="Helical" evidence="4">
    <location>
        <begin position="20"/>
        <end position="46"/>
    </location>
</feature>
<protein>
    <submittedName>
        <fullName evidence="8">Glucose dehydrogenase [FAD, quinone]-like</fullName>
    </submittedName>
</protein>
<dbReference type="InterPro" id="IPR036188">
    <property type="entry name" value="FAD/NAD-bd_sf"/>
</dbReference>
<dbReference type="InParanoid" id="A0A6J0B6Z1"/>
<keyword evidence="4" id="KW-0472">Membrane</keyword>
<dbReference type="Gene3D" id="3.50.50.60">
    <property type="entry name" value="FAD/NAD(P)-binding domain"/>
    <property type="match status" value="1"/>
</dbReference>
<organism evidence="8">
    <name type="scientific">Neodiprion lecontei</name>
    <name type="common">Redheaded pine sawfly</name>
    <dbReference type="NCBI Taxonomy" id="441921"/>
    <lineage>
        <taxon>Eukaryota</taxon>
        <taxon>Metazoa</taxon>
        <taxon>Ecdysozoa</taxon>
        <taxon>Arthropoda</taxon>
        <taxon>Hexapoda</taxon>
        <taxon>Insecta</taxon>
        <taxon>Pterygota</taxon>
        <taxon>Neoptera</taxon>
        <taxon>Endopterygota</taxon>
        <taxon>Hymenoptera</taxon>
        <taxon>Tenthredinoidea</taxon>
        <taxon>Diprionidae</taxon>
        <taxon>Diprioninae</taxon>
        <taxon>Neodiprion</taxon>
    </lineage>
</organism>
<evidence type="ECO:0000256" key="2">
    <source>
        <dbReference type="PIRSR" id="PIRSR000137-2"/>
    </source>
</evidence>
<dbReference type="InterPro" id="IPR012132">
    <property type="entry name" value="GMC_OxRdtase"/>
</dbReference>
<keyword evidence="2 3" id="KW-0274">FAD</keyword>
<evidence type="ECO:0000313" key="8">
    <source>
        <dbReference type="RefSeq" id="XP_015509952.2"/>
    </source>
</evidence>
<dbReference type="FunCoup" id="A0A6J0B6Z1">
    <property type="interactions" value="26"/>
</dbReference>
<dbReference type="PROSITE" id="PS00623">
    <property type="entry name" value="GMC_OXRED_1"/>
    <property type="match status" value="1"/>
</dbReference>
<feature type="domain" description="Glucose-methanol-choline oxidoreductase N-terminal" evidence="5">
    <location>
        <begin position="148"/>
        <end position="171"/>
    </location>
</feature>
<dbReference type="KEGG" id="nlo:107217092"/>
<evidence type="ECO:0000313" key="7">
    <source>
        <dbReference type="Proteomes" id="UP000829291"/>
    </source>
</evidence>
<evidence type="ECO:0000256" key="1">
    <source>
        <dbReference type="ARBA" id="ARBA00010790"/>
    </source>
</evidence>
<dbReference type="Proteomes" id="UP000829291">
    <property type="component" value="Chromosome 5"/>
</dbReference>
<dbReference type="PANTHER" id="PTHR11552:SF186">
    <property type="entry name" value="GLUCOSE-METHANOL-CHOLINE OXIDOREDUCTASE N-TERMINAL DOMAIN-CONTAINING PROTEIN"/>
    <property type="match status" value="1"/>
</dbReference>
<dbReference type="GO" id="GO:0016614">
    <property type="term" value="F:oxidoreductase activity, acting on CH-OH group of donors"/>
    <property type="evidence" value="ECO:0007669"/>
    <property type="project" value="InterPro"/>
</dbReference>
<keyword evidence="7" id="KW-1185">Reference proteome</keyword>
<dbReference type="RefSeq" id="XP_015509952.2">
    <property type="nucleotide sequence ID" value="XM_015654466.2"/>
</dbReference>
<dbReference type="GeneID" id="107217092"/>
<evidence type="ECO:0000256" key="4">
    <source>
        <dbReference type="SAM" id="Phobius"/>
    </source>
</evidence>
<reference evidence="8" key="1">
    <citation type="submission" date="2025-08" db="UniProtKB">
        <authorList>
            <consortium name="RefSeq"/>
        </authorList>
    </citation>
    <scope>IDENTIFICATION</scope>
    <source>
        <tissue evidence="8">Thorax and Abdomen</tissue>
    </source>
</reference>
<evidence type="ECO:0000259" key="6">
    <source>
        <dbReference type="PROSITE" id="PS00624"/>
    </source>
</evidence>
<dbReference type="PIRSF" id="PIRSF000137">
    <property type="entry name" value="Alcohol_oxidase"/>
    <property type="match status" value="1"/>
</dbReference>
<comment type="similarity">
    <text evidence="1 3">Belongs to the GMC oxidoreductase family.</text>
</comment>
<dbReference type="GO" id="GO:0050660">
    <property type="term" value="F:flavin adenine dinucleotide binding"/>
    <property type="evidence" value="ECO:0007669"/>
    <property type="project" value="InterPro"/>
</dbReference>
<dbReference type="SUPFAM" id="SSF54373">
    <property type="entry name" value="FAD-linked reductases, C-terminal domain"/>
    <property type="match status" value="1"/>
</dbReference>
<keyword evidence="4" id="KW-1133">Transmembrane helix</keyword>
<dbReference type="OrthoDB" id="269227at2759"/>
<proteinExistence type="inferred from homology"/>
<dbReference type="InterPro" id="IPR007867">
    <property type="entry name" value="GMC_OxRtase_C"/>
</dbReference>
<keyword evidence="4" id="KW-0812">Transmembrane</keyword>
<dbReference type="Pfam" id="PF05199">
    <property type="entry name" value="GMC_oxred_C"/>
    <property type="match status" value="1"/>
</dbReference>
<feature type="domain" description="Glucose-methanol-choline oxidoreductase N-terminal" evidence="6">
    <location>
        <begin position="324"/>
        <end position="338"/>
    </location>
</feature>
<dbReference type="Pfam" id="PF00732">
    <property type="entry name" value="GMC_oxred_N"/>
    <property type="match status" value="1"/>
</dbReference>
<comment type="cofactor">
    <cofactor evidence="2">
        <name>FAD</name>
        <dbReference type="ChEBI" id="CHEBI:57692"/>
    </cofactor>
</comment>
<dbReference type="InterPro" id="IPR000172">
    <property type="entry name" value="GMC_OxRdtase_N"/>
</dbReference>
<feature type="binding site" evidence="2">
    <location>
        <position position="287"/>
    </location>
    <ligand>
        <name>FAD</name>
        <dbReference type="ChEBI" id="CHEBI:57692"/>
    </ligand>
</feature>
<keyword evidence="3" id="KW-0285">Flavoprotein</keyword>
<dbReference type="PROSITE" id="PS00624">
    <property type="entry name" value="GMC_OXRED_2"/>
    <property type="match status" value="1"/>
</dbReference>
<name>A0A6J0B6Z1_NEOLC</name>
<sequence length="688" mass="76795">MDIVPDRNTPVSQVIVRWAYTGIGLALSTGATAWFIAYFEVLILLMRPDIVDKDNRARIVPTVELLDQYDFIIIGAGSAGDVLGNRLTENAKWSVLLLEAGHDERLVSDVPALTLSLANTDMDWQFKTEPSSAYCKGMVNNQCLWSRGKALGGSSSLNYMLYVRGNRRDYENWRDAGNPGWGYDDVLPYFKKAENIRIPDLRESPYHGTSGPLTVENPRYKHPILRYFLHATSEMGYREVDVNGKTQTGFTRVQTTTRNGLRCSTSKAYLRSTADRRNLHISTNSLVHKILIDETTKTAYGVEFVRKNMRHIVRAKKEVILSAGAIQSPQLLMLSGIGPKDHLEEVGVKVIHDSPGVGQNLQDHVIIGGLTFLIDPPYDVSTSTQAQVTEFLEEAEGPLYDIGVCEVVGFISTRYANKSIDSPDLQISLSSAPQNMKSEVVKNTYNLRDDFYASLFSNIIDKKAYGVVPALIHPKSRGYIKLRGNSITEQPIIVPNYFDHPDDLDVLVEGAFFAYNFSQTLSMEKLNSRPNSNTIPECAHLNFPSRDYWRCYTRFFSLTSYHPTSTCKMGPAGDKMAVVDSRLRVHGVNGLRVVDASIMPTIVSGNTNAPTIMIAEKAADLVKEDWNYFVSSGECKISNVVRISENSSPKLQNHPDAIFENTDNLNNELPINRVSKNCKCASKHASRI</sequence>
<evidence type="ECO:0000259" key="5">
    <source>
        <dbReference type="PROSITE" id="PS00623"/>
    </source>
</evidence>
<accession>A0A6J0B6Z1</accession>
<dbReference type="PANTHER" id="PTHR11552">
    <property type="entry name" value="GLUCOSE-METHANOL-CHOLINE GMC OXIDOREDUCTASE"/>
    <property type="match status" value="1"/>
</dbReference>